<protein>
    <submittedName>
        <fullName evidence="4">Amidase</fullName>
    </submittedName>
</protein>
<proteinExistence type="inferred from homology"/>
<dbReference type="Pfam" id="PF01425">
    <property type="entry name" value="Amidase"/>
    <property type="match status" value="1"/>
</dbReference>
<sequence length="442" mass="46426">MQPCELTASDAAALIRDRELSVEELTRSCLARIASRDAVVKAWLFLDPDLAIKRARELDKRAAADWPMGALHGLGFGVKDVIDTADMPTTHNSPIYEGSQPGRDAACVGIVRASGALILGKTDTVEFAAGGRKALSTNPFNPQHTPGGSSSGSGAAVGDFQVPLGFGTQTGGSHIRPASFNNIYGLKPSWSLVSREGARMSSATLDTVGWYGRCVADLRLVAECFRLPGLGGPKRSVKGLRIGVCRSPVWHYIEPAGVAALEAAAQRLEGAGAIVEELVLPPAFDGMAAARDLIAAYEGAGAFLPEYLSSPHIIPPDIRARVEARAGFDAGKLRAAYTLADQCRATFDALFGPKLDAVLTPASPGDAPEGLHTTGDAIFNGIWTLLQVPCLGIPCIRSARGLPVGIQLVGPRFADAALIEIAEACAPVIDAEPDWARKTLFA</sequence>
<feature type="compositionally biased region" description="Polar residues" evidence="2">
    <location>
        <begin position="135"/>
        <end position="146"/>
    </location>
</feature>
<accession>A0ABT1D4E5</accession>
<evidence type="ECO:0000313" key="5">
    <source>
        <dbReference type="Proteomes" id="UP001523392"/>
    </source>
</evidence>
<gene>
    <name evidence="4" type="ORF">JYK14_11580</name>
</gene>
<dbReference type="InterPro" id="IPR000120">
    <property type="entry name" value="Amidase"/>
</dbReference>
<feature type="region of interest" description="Disordered" evidence="2">
    <location>
        <begin position="135"/>
        <end position="154"/>
    </location>
</feature>
<name>A0ABT1D4E5_9PROT</name>
<evidence type="ECO:0000256" key="2">
    <source>
        <dbReference type="SAM" id="MobiDB-lite"/>
    </source>
</evidence>
<dbReference type="SUPFAM" id="SSF75304">
    <property type="entry name" value="Amidase signature (AS) enzymes"/>
    <property type="match status" value="1"/>
</dbReference>
<reference evidence="4 5" key="1">
    <citation type="submission" date="2021-12" db="EMBL/GenBank/DDBJ databases">
        <title>Siccirubricoccus leaddurans sp. nov., a high concentration Zn2+ tolerance bacterium.</title>
        <authorList>
            <person name="Cao Y."/>
        </authorList>
    </citation>
    <scope>NUCLEOTIDE SEQUENCE [LARGE SCALE GENOMIC DNA]</scope>
    <source>
        <strain evidence="4 5">KC 17139</strain>
    </source>
</reference>
<evidence type="ECO:0000259" key="3">
    <source>
        <dbReference type="Pfam" id="PF01425"/>
    </source>
</evidence>
<dbReference type="PANTHER" id="PTHR11895:SF7">
    <property type="entry name" value="GLUTAMYL-TRNA(GLN) AMIDOTRANSFERASE SUBUNIT A, MITOCHONDRIAL"/>
    <property type="match status" value="1"/>
</dbReference>
<dbReference type="RefSeq" id="WP_252953426.1">
    <property type="nucleotide sequence ID" value="NZ_JAFIRR010000070.1"/>
</dbReference>
<comment type="caution">
    <text evidence="4">The sequence shown here is derived from an EMBL/GenBank/DDBJ whole genome shotgun (WGS) entry which is preliminary data.</text>
</comment>
<dbReference type="Gene3D" id="3.90.1300.10">
    <property type="entry name" value="Amidase signature (AS) domain"/>
    <property type="match status" value="1"/>
</dbReference>
<dbReference type="Proteomes" id="UP001523392">
    <property type="component" value="Unassembled WGS sequence"/>
</dbReference>
<dbReference type="InterPro" id="IPR023631">
    <property type="entry name" value="Amidase_dom"/>
</dbReference>
<organism evidence="4 5">
    <name type="scientific">Siccirubricoccus soli</name>
    <dbReference type="NCBI Taxonomy" id="2899147"/>
    <lineage>
        <taxon>Bacteria</taxon>
        <taxon>Pseudomonadati</taxon>
        <taxon>Pseudomonadota</taxon>
        <taxon>Alphaproteobacteria</taxon>
        <taxon>Acetobacterales</taxon>
        <taxon>Roseomonadaceae</taxon>
        <taxon>Siccirubricoccus</taxon>
    </lineage>
</organism>
<comment type="similarity">
    <text evidence="1">Belongs to the amidase family.</text>
</comment>
<dbReference type="EMBL" id="JAFIRR010000070">
    <property type="protein sequence ID" value="MCO6416795.1"/>
    <property type="molecule type" value="Genomic_DNA"/>
</dbReference>
<keyword evidence="5" id="KW-1185">Reference proteome</keyword>
<evidence type="ECO:0000256" key="1">
    <source>
        <dbReference type="ARBA" id="ARBA00009199"/>
    </source>
</evidence>
<evidence type="ECO:0000313" key="4">
    <source>
        <dbReference type="EMBL" id="MCO6416795.1"/>
    </source>
</evidence>
<dbReference type="InterPro" id="IPR036928">
    <property type="entry name" value="AS_sf"/>
</dbReference>
<feature type="domain" description="Amidase" evidence="3">
    <location>
        <begin position="24"/>
        <end position="418"/>
    </location>
</feature>
<dbReference type="PANTHER" id="PTHR11895">
    <property type="entry name" value="TRANSAMIDASE"/>
    <property type="match status" value="1"/>
</dbReference>